<comment type="caution">
    <text evidence="3">The sequence shown here is derived from an EMBL/GenBank/DDBJ whole genome shotgun (WGS) entry which is preliminary data.</text>
</comment>
<organism evidence="3 4">
    <name type="scientific">Hydrogenophaga bisanensis</name>
    <dbReference type="NCBI Taxonomy" id="439611"/>
    <lineage>
        <taxon>Bacteria</taxon>
        <taxon>Pseudomonadati</taxon>
        <taxon>Pseudomonadota</taxon>
        <taxon>Betaproteobacteria</taxon>
        <taxon>Burkholderiales</taxon>
        <taxon>Comamonadaceae</taxon>
        <taxon>Hydrogenophaga</taxon>
    </lineage>
</organism>
<reference evidence="4" key="1">
    <citation type="journal article" date="2019" name="Int. J. Syst. Evol. Microbiol.">
        <title>The Global Catalogue of Microorganisms (GCM) 10K type strain sequencing project: providing services to taxonomists for standard genome sequencing and annotation.</title>
        <authorList>
            <consortium name="The Broad Institute Genomics Platform"/>
            <consortium name="The Broad Institute Genome Sequencing Center for Infectious Disease"/>
            <person name="Wu L."/>
            <person name="Ma J."/>
        </authorList>
    </citation>
    <scope>NUCLEOTIDE SEQUENCE [LARGE SCALE GENOMIC DNA]</scope>
    <source>
        <strain evidence="4">CCUG 54518</strain>
    </source>
</reference>
<dbReference type="EMBL" id="JBHTBX010000001">
    <property type="protein sequence ID" value="MFC7432939.1"/>
    <property type="molecule type" value="Genomic_DNA"/>
</dbReference>
<feature type="modified residue" description="4-aspartylphosphate" evidence="1">
    <location>
        <position position="188"/>
    </location>
</feature>
<dbReference type="SUPFAM" id="SSF52172">
    <property type="entry name" value="CheY-like"/>
    <property type="match status" value="1"/>
</dbReference>
<dbReference type="Gene3D" id="3.40.50.2300">
    <property type="match status" value="1"/>
</dbReference>
<evidence type="ECO:0000313" key="3">
    <source>
        <dbReference type="EMBL" id="MFC7432939.1"/>
    </source>
</evidence>
<protein>
    <recommendedName>
        <fullName evidence="2">Response regulatory domain-containing protein</fullName>
    </recommendedName>
</protein>
<feature type="domain" description="Response regulatory" evidence="2">
    <location>
        <begin position="138"/>
        <end position="261"/>
    </location>
</feature>
<evidence type="ECO:0000259" key="2">
    <source>
        <dbReference type="PROSITE" id="PS50110"/>
    </source>
</evidence>
<name>A0ABW2R394_9BURK</name>
<keyword evidence="1" id="KW-0597">Phosphoprotein</keyword>
<dbReference type="InterPro" id="IPR011006">
    <property type="entry name" value="CheY-like_superfamily"/>
</dbReference>
<keyword evidence="4" id="KW-1185">Reference proteome</keyword>
<sequence>MDHQRVFVKVVGFTDVERHALNTVFRLSEHRDPAYAPWIEGVQGMPAAPEILLVDGESAEAVLTHVRELPAGQRLIWVGPGAPAHAWRVLSRPIQWAILLTDLDAMFAARLADSGYVDLDISTPVPLDATAGAPRHERGLLVGPDGPDRQRLADWLGAAGFESVDTAPGTDEAVALIGRQTYAMVILDIDAPLVDAWSLAALLARTAPDALVLGLSEHAGPLTAWWRRRRLIRHVDNSPMQGLLARPVDQTQLREAISRWRRPG</sequence>
<dbReference type="PROSITE" id="PS50110">
    <property type="entry name" value="RESPONSE_REGULATORY"/>
    <property type="match status" value="1"/>
</dbReference>
<evidence type="ECO:0000313" key="4">
    <source>
        <dbReference type="Proteomes" id="UP001596495"/>
    </source>
</evidence>
<accession>A0ABW2R394</accession>
<evidence type="ECO:0000256" key="1">
    <source>
        <dbReference type="PROSITE-ProRule" id="PRU00169"/>
    </source>
</evidence>
<gene>
    <name evidence="3" type="ORF">ACFQNJ_00235</name>
</gene>
<dbReference type="InterPro" id="IPR001789">
    <property type="entry name" value="Sig_transdc_resp-reg_receiver"/>
</dbReference>
<dbReference type="RefSeq" id="WP_382252991.1">
    <property type="nucleotide sequence ID" value="NZ_JBHTBX010000001.1"/>
</dbReference>
<proteinExistence type="predicted"/>
<dbReference type="Proteomes" id="UP001596495">
    <property type="component" value="Unassembled WGS sequence"/>
</dbReference>